<dbReference type="EMBL" id="CP051677">
    <property type="protein sequence ID" value="QJD78113.1"/>
    <property type="molecule type" value="Genomic_DNA"/>
</dbReference>
<keyword evidence="9" id="KW-1185">Reference proteome</keyword>
<evidence type="ECO:0000256" key="5">
    <source>
        <dbReference type="SAM" id="Phobius"/>
    </source>
</evidence>
<evidence type="ECO:0000256" key="2">
    <source>
        <dbReference type="ARBA" id="ARBA00022723"/>
    </source>
</evidence>
<dbReference type="AlphaFoldDB" id="A0A7L5DLP5"/>
<keyword evidence="6" id="KW-0732">Signal</keyword>
<dbReference type="Gene3D" id="1.10.760.10">
    <property type="entry name" value="Cytochrome c-like domain"/>
    <property type="match status" value="1"/>
</dbReference>
<feature type="transmembrane region" description="Helical" evidence="5">
    <location>
        <begin position="189"/>
        <end position="215"/>
    </location>
</feature>
<organism evidence="8 9">
    <name type="scientific">Spirosoma rhododendri</name>
    <dbReference type="NCBI Taxonomy" id="2728024"/>
    <lineage>
        <taxon>Bacteria</taxon>
        <taxon>Pseudomonadati</taxon>
        <taxon>Bacteroidota</taxon>
        <taxon>Cytophagia</taxon>
        <taxon>Cytophagales</taxon>
        <taxon>Cytophagaceae</taxon>
        <taxon>Spirosoma</taxon>
    </lineage>
</organism>
<dbReference type="RefSeq" id="WP_169550056.1">
    <property type="nucleotide sequence ID" value="NZ_CP051677.1"/>
</dbReference>
<keyword evidence="2 4" id="KW-0479">Metal-binding</keyword>
<keyword evidence="3 4" id="KW-0408">Iron</keyword>
<dbReference type="InterPro" id="IPR009056">
    <property type="entry name" value="Cyt_c-like_dom"/>
</dbReference>
<keyword evidence="5" id="KW-0812">Transmembrane</keyword>
<evidence type="ECO:0000313" key="9">
    <source>
        <dbReference type="Proteomes" id="UP000501128"/>
    </source>
</evidence>
<dbReference type="Proteomes" id="UP000501128">
    <property type="component" value="Chromosome"/>
</dbReference>
<evidence type="ECO:0000259" key="7">
    <source>
        <dbReference type="PROSITE" id="PS51007"/>
    </source>
</evidence>
<keyword evidence="1 4" id="KW-0349">Heme</keyword>
<dbReference type="GO" id="GO:0020037">
    <property type="term" value="F:heme binding"/>
    <property type="evidence" value="ECO:0007669"/>
    <property type="project" value="InterPro"/>
</dbReference>
<feature type="chain" id="PRO_5029684685" evidence="6">
    <location>
        <begin position="38"/>
        <end position="446"/>
    </location>
</feature>
<name>A0A7L5DLP5_9BACT</name>
<sequence>MLIQSIKMRLKMSHLYRVLGTASLALALMVGSGQSYAQDSSAAAAPAGAAPAAAAAPAGGGGGGDAEKGKTLFTNNCAQCHSTGDDVLVGPGLKGVQQRTPGKDWLYKWIKNSSAVVASGDAYANQVFNKFGKVQMSSFPSLTNADIDGILAYIDQQGAPAAAATGGTTDQKGATTVTAGAATSGPSELFTIVLVALLIVMVLVLGVLLAIATILSKAVSPVSAEGTATQSSFAQRLKQGASDAFNNSTLRSIVIWLFLLVVAKETIDGAYSIGVQQGYAPKQPIAYSHKLHAGQYKIDCNYCHTGVNKGKSATIPAANICMNCHGVIKKESPEIQKIYTAIENNQPIEWIRVHNLPDLAYFNHAQHVNVGNVQCQTCHGEIEKMEVVEQRSSLTMGWCIDCHRRTEVNTKGNAYYDKLVALHSKDSKEPLKVANIGGLECSKCHY</sequence>
<evidence type="ECO:0000256" key="4">
    <source>
        <dbReference type="PROSITE-ProRule" id="PRU00433"/>
    </source>
</evidence>
<dbReference type="Gene3D" id="3.90.10.10">
    <property type="entry name" value="Cytochrome C3"/>
    <property type="match status" value="2"/>
</dbReference>
<gene>
    <name evidence="8" type="ORF">HH216_06530</name>
</gene>
<dbReference type="GO" id="GO:0046872">
    <property type="term" value="F:metal ion binding"/>
    <property type="evidence" value="ECO:0007669"/>
    <property type="project" value="UniProtKB-KW"/>
</dbReference>
<feature type="domain" description="Cytochrome c" evidence="7">
    <location>
        <begin position="64"/>
        <end position="158"/>
    </location>
</feature>
<accession>A0A7L5DLP5</accession>
<evidence type="ECO:0000256" key="6">
    <source>
        <dbReference type="SAM" id="SignalP"/>
    </source>
</evidence>
<evidence type="ECO:0000313" key="8">
    <source>
        <dbReference type="EMBL" id="QJD78113.1"/>
    </source>
</evidence>
<evidence type="ECO:0000256" key="1">
    <source>
        <dbReference type="ARBA" id="ARBA00022617"/>
    </source>
</evidence>
<dbReference type="InterPro" id="IPR036280">
    <property type="entry name" value="Multihaem_cyt_sf"/>
</dbReference>
<dbReference type="KEGG" id="srho:HH216_06530"/>
<feature type="signal peptide" evidence="6">
    <location>
        <begin position="1"/>
        <end position="37"/>
    </location>
</feature>
<dbReference type="PANTHER" id="PTHR39425">
    <property type="entry name" value="LIPOPROTEIN CYTOCHROME C"/>
    <property type="match status" value="1"/>
</dbReference>
<dbReference type="SUPFAM" id="SSF48695">
    <property type="entry name" value="Multiheme cytochromes"/>
    <property type="match status" value="1"/>
</dbReference>
<keyword evidence="5" id="KW-0472">Membrane</keyword>
<protein>
    <submittedName>
        <fullName evidence="8">C-type cytochrome</fullName>
    </submittedName>
</protein>
<dbReference type="CDD" id="cd08168">
    <property type="entry name" value="Cytochrom_C3"/>
    <property type="match status" value="1"/>
</dbReference>
<dbReference type="PANTHER" id="PTHR39425:SF1">
    <property type="entry name" value="CYTOCHROME C7-LIKE DOMAIN-CONTAINING PROTEIN"/>
    <property type="match status" value="1"/>
</dbReference>
<proteinExistence type="predicted"/>
<dbReference type="SUPFAM" id="SSF46626">
    <property type="entry name" value="Cytochrome c"/>
    <property type="match status" value="1"/>
</dbReference>
<keyword evidence="5" id="KW-1133">Transmembrane helix</keyword>
<dbReference type="PROSITE" id="PS51007">
    <property type="entry name" value="CYTC"/>
    <property type="match status" value="1"/>
</dbReference>
<dbReference type="Pfam" id="PF00034">
    <property type="entry name" value="Cytochrom_C"/>
    <property type="match status" value="1"/>
</dbReference>
<evidence type="ECO:0000256" key="3">
    <source>
        <dbReference type="ARBA" id="ARBA00023004"/>
    </source>
</evidence>
<reference evidence="8 9" key="1">
    <citation type="submission" date="2020-04" db="EMBL/GenBank/DDBJ databases">
        <title>Genome sequencing of novel species.</title>
        <authorList>
            <person name="Heo J."/>
            <person name="Kim S.-J."/>
            <person name="Kim J.-S."/>
            <person name="Hong S.-B."/>
            <person name="Kwon S.-W."/>
        </authorList>
    </citation>
    <scope>NUCLEOTIDE SEQUENCE [LARGE SCALE GENOMIC DNA]</scope>
    <source>
        <strain evidence="8 9">CJU-R4</strain>
    </source>
</reference>
<dbReference type="GO" id="GO:0009055">
    <property type="term" value="F:electron transfer activity"/>
    <property type="evidence" value="ECO:0007669"/>
    <property type="project" value="InterPro"/>
</dbReference>
<dbReference type="InterPro" id="IPR036909">
    <property type="entry name" value="Cyt_c-like_dom_sf"/>
</dbReference>